<name>A0AAD7CNG0_MYCRO</name>
<organism evidence="2 3">
    <name type="scientific">Mycena rosella</name>
    <name type="common">Pink bonnet</name>
    <name type="synonym">Agaricus rosellus</name>
    <dbReference type="NCBI Taxonomy" id="1033263"/>
    <lineage>
        <taxon>Eukaryota</taxon>
        <taxon>Fungi</taxon>
        <taxon>Dikarya</taxon>
        <taxon>Basidiomycota</taxon>
        <taxon>Agaricomycotina</taxon>
        <taxon>Agaricomycetes</taxon>
        <taxon>Agaricomycetidae</taxon>
        <taxon>Agaricales</taxon>
        <taxon>Marasmiineae</taxon>
        <taxon>Mycenaceae</taxon>
        <taxon>Mycena</taxon>
    </lineage>
</organism>
<keyword evidence="3" id="KW-1185">Reference proteome</keyword>
<dbReference type="SUPFAM" id="SSF81383">
    <property type="entry name" value="F-box domain"/>
    <property type="match status" value="1"/>
</dbReference>
<reference evidence="2" key="1">
    <citation type="submission" date="2023-03" db="EMBL/GenBank/DDBJ databases">
        <title>Massive genome expansion in bonnet fungi (Mycena s.s.) driven by repeated elements and novel gene families across ecological guilds.</title>
        <authorList>
            <consortium name="Lawrence Berkeley National Laboratory"/>
            <person name="Harder C.B."/>
            <person name="Miyauchi S."/>
            <person name="Viragh M."/>
            <person name="Kuo A."/>
            <person name="Thoen E."/>
            <person name="Andreopoulos B."/>
            <person name="Lu D."/>
            <person name="Skrede I."/>
            <person name="Drula E."/>
            <person name="Henrissat B."/>
            <person name="Morin E."/>
            <person name="Kohler A."/>
            <person name="Barry K."/>
            <person name="LaButti K."/>
            <person name="Morin E."/>
            <person name="Salamov A."/>
            <person name="Lipzen A."/>
            <person name="Mereny Z."/>
            <person name="Hegedus B."/>
            <person name="Baldrian P."/>
            <person name="Stursova M."/>
            <person name="Weitz H."/>
            <person name="Taylor A."/>
            <person name="Grigoriev I.V."/>
            <person name="Nagy L.G."/>
            <person name="Martin F."/>
            <person name="Kauserud H."/>
        </authorList>
    </citation>
    <scope>NUCLEOTIDE SEQUENCE</scope>
    <source>
        <strain evidence="2">CBHHK067</strain>
    </source>
</reference>
<accession>A0AAD7CNG0</accession>
<dbReference type="SUPFAM" id="SSF52047">
    <property type="entry name" value="RNI-like"/>
    <property type="match status" value="1"/>
</dbReference>
<dbReference type="CDD" id="cd09917">
    <property type="entry name" value="F-box_SF"/>
    <property type="match status" value="1"/>
</dbReference>
<protein>
    <recommendedName>
        <fullName evidence="4">F-box domain-containing protein</fullName>
    </recommendedName>
</protein>
<evidence type="ECO:0000256" key="1">
    <source>
        <dbReference type="SAM" id="MobiDB-lite"/>
    </source>
</evidence>
<dbReference type="Proteomes" id="UP001221757">
    <property type="component" value="Unassembled WGS sequence"/>
</dbReference>
<gene>
    <name evidence="2" type="ORF">B0H17DRAFT_1099694</name>
</gene>
<dbReference type="InterPro" id="IPR032675">
    <property type="entry name" value="LRR_dom_sf"/>
</dbReference>
<feature type="region of interest" description="Disordered" evidence="1">
    <location>
        <begin position="35"/>
        <end position="55"/>
    </location>
</feature>
<sequence>MLWFRTGPPRKGKFLVPFETGTTATKTPATRNWINRITKRKKEKDEGDPGPVSDPMSILPPELLEHIIMCIDAGADLLNVALTSKAMCSLVLPHHLQLRTIHCEDAHESVWTSLIETPIFASYITKLILWGSCHAHYIYKDGVCLGATSIPKFLDLAPRAWNAQNPSSELAPALSQMVNLHTFSWWTGMGSNPSAITATLLVLASLRRLRSFEFQWSAYAFHTQTTDLDFILRPIIQLRNLEEFKFRYRGRHVQPPNNFAILNDVTDMLVHHCPDLQTLSIIIHKSVAPPVNPWFFSGAHWPCLRNLTLKWRWGEDRPTDDLDGFLERHNASLSSLDWRIHGEGDRVIPILPNLPKLHSLHICDLRQIPNTAHLSNLRALSLSVCSASFEDIVSSRFKMDRVEQVHFKCGDSYYYMTKIRNIEDLDSWREALAKMFPNIRHLSGLTIYNDAYLPYETASRLADTLPRLLHLELILHSKPGSFDGMPSEEGREKIIIRRNDRVSRTRRTRPGEIVDYTQWG</sequence>
<dbReference type="EMBL" id="JARKIE010000320">
    <property type="protein sequence ID" value="KAJ7654718.1"/>
    <property type="molecule type" value="Genomic_DNA"/>
</dbReference>
<dbReference type="InterPro" id="IPR036047">
    <property type="entry name" value="F-box-like_dom_sf"/>
</dbReference>
<dbReference type="AlphaFoldDB" id="A0AAD7CNG0"/>
<dbReference type="Gene3D" id="3.80.10.10">
    <property type="entry name" value="Ribonuclease Inhibitor"/>
    <property type="match status" value="1"/>
</dbReference>
<comment type="caution">
    <text evidence="2">The sequence shown here is derived from an EMBL/GenBank/DDBJ whole genome shotgun (WGS) entry which is preliminary data.</text>
</comment>
<evidence type="ECO:0000313" key="3">
    <source>
        <dbReference type="Proteomes" id="UP001221757"/>
    </source>
</evidence>
<evidence type="ECO:0008006" key="4">
    <source>
        <dbReference type="Google" id="ProtNLM"/>
    </source>
</evidence>
<evidence type="ECO:0000313" key="2">
    <source>
        <dbReference type="EMBL" id="KAJ7654718.1"/>
    </source>
</evidence>
<proteinExistence type="predicted"/>